<gene>
    <name evidence="2" type="ORF">EJ73_01671</name>
</gene>
<dbReference type="AlphaFoldDB" id="A0A318HT15"/>
<feature type="region of interest" description="Disordered" evidence="1">
    <location>
        <begin position="41"/>
        <end position="60"/>
    </location>
</feature>
<protein>
    <submittedName>
        <fullName evidence="2">Uncharacterized protein</fullName>
    </submittedName>
</protein>
<sequence length="60" mass="7069">MWLLLFYFVLVARLYVFTHKKGVYLVEHCVLRTKPQSKLSLQTHLSRPTHSSEKRAVKAL</sequence>
<feature type="compositionally biased region" description="Basic and acidic residues" evidence="1">
    <location>
        <begin position="50"/>
        <end position="60"/>
    </location>
</feature>
<keyword evidence="3" id="KW-1185">Reference proteome</keyword>
<proteinExistence type="predicted"/>
<evidence type="ECO:0000313" key="2">
    <source>
        <dbReference type="EMBL" id="PXX21529.1"/>
    </source>
</evidence>
<dbReference type="Proteomes" id="UP000248314">
    <property type="component" value="Unassembled WGS sequence"/>
</dbReference>
<comment type="caution">
    <text evidence="2">The sequence shown here is derived from an EMBL/GenBank/DDBJ whole genome shotgun (WGS) entry which is preliminary data.</text>
</comment>
<organism evidence="2 3">
    <name type="scientific">Hoylesella shahii DSM 15611 = JCM 12083</name>
    <dbReference type="NCBI Taxonomy" id="1122991"/>
    <lineage>
        <taxon>Bacteria</taxon>
        <taxon>Pseudomonadati</taxon>
        <taxon>Bacteroidota</taxon>
        <taxon>Bacteroidia</taxon>
        <taxon>Bacteroidales</taxon>
        <taxon>Prevotellaceae</taxon>
        <taxon>Hoylesella</taxon>
    </lineage>
</organism>
<accession>A0A318HT15</accession>
<evidence type="ECO:0000313" key="3">
    <source>
        <dbReference type="Proteomes" id="UP000248314"/>
    </source>
</evidence>
<reference evidence="2 3" key="1">
    <citation type="submission" date="2018-05" db="EMBL/GenBank/DDBJ databases">
        <title>Genomic Encyclopedia of Type Strains, Phase I: the one thousand microbial genomes (KMG-I) project.</title>
        <authorList>
            <person name="Kyrpides N."/>
        </authorList>
    </citation>
    <scope>NUCLEOTIDE SEQUENCE [LARGE SCALE GENOMIC DNA]</scope>
    <source>
        <strain evidence="2 3">DSM 15611</strain>
    </source>
</reference>
<name>A0A318HT15_9BACT</name>
<dbReference type="EMBL" id="QJJX01000018">
    <property type="protein sequence ID" value="PXX21529.1"/>
    <property type="molecule type" value="Genomic_DNA"/>
</dbReference>
<evidence type="ECO:0000256" key="1">
    <source>
        <dbReference type="SAM" id="MobiDB-lite"/>
    </source>
</evidence>